<reference evidence="12 13" key="1">
    <citation type="submission" date="2018-06" db="EMBL/GenBank/DDBJ databases">
        <title>Genomic Encyclopedia of Type Strains, Phase IV (KMG-IV): sequencing the most valuable type-strain genomes for metagenomic binning, comparative biology and taxonomic classification.</title>
        <authorList>
            <person name="Goeker M."/>
        </authorList>
    </citation>
    <scope>NUCLEOTIDE SEQUENCE [LARGE SCALE GENOMIC DNA]</scope>
    <source>
        <strain evidence="12 13">DSM 24875</strain>
    </source>
</reference>
<evidence type="ECO:0000256" key="4">
    <source>
        <dbReference type="ARBA" id="ARBA00022475"/>
    </source>
</evidence>
<sequence length="511" mass="54197">MNAEPPRPLLSMRGVVKRFGGVQALRGVDFDLRRGEIHALLGENGAGKSTLMNILSGVIEPDGGEMRIEGVATRFSDPRAAQAAGVATIFQELDLVPGLDVTANLFLGREPTRAGVLDRGAMRRAARERLAAVGADIDVDQPVGELSVGRRQMVAVAKALTYASRILVMDEPTAALTAAEVDRLFGVMREIAARGVGIVYISHRLEEVPRVADRVTVLRDGLVAGVAPASAPQSELVRLLVGRPLAELYPKRGAQAGETVLKLERARFAPRRGRAGWQAPDDVSLEVRAGEIVGLAGIMGAGRTELLTALYGAAGPGRWSGVVQIEGRPARLASIRAARGDGVGLVTDDRRGSGLLLRDSVGRNLVLTVLERVSPFFLMSRAKESTLARQAIQAFDVRPPQPEAIVGALSGGNQQKVVLAKEVLGEPRLLLLDEPTRGVDVGAKGEIYARIRTLAERGLGVLIASSEMPELLGLCDRVVVLRKGRTVAEFAGGADEHAVLAAAEQSEDTSP</sequence>
<dbReference type="CDD" id="cd03215">
    <property type="entry name" value="ABC_Carb_Monos_II"/>
    <property type="match status" value="1"/>
</dbReference>
<dbReference type="GO" id="GO:0005524">
    <property type="term" value="F:ATP binding"/>
    <property type="evidence" value="ECO:0007669"/>
    <property type="project" value="UniProtKB-KW"/>
</dbReference>
<dbReference type="Gene3D" id="3.40.50.300">
    <property type="entry name" value="P-loop containing nucleotide triphosphate hydrolases"/>
    <property type="match status" value="2"/>
</dbReference>
<evidence type="ECO:0000256" key="1">
    <source>
        <dbReference type="ARBA" id="ARBA00004202"/>
    </source>
</evidence>
<dbReference type="PROSITE" id="PS00211">
    <property type="entry name" value="ABC_TRANSPORTER_1"/>
    <property type="match status" value="1"/>
</dbReference>
<evidence type="ECO:0000313" key="13">
    <source>
        <dbReference type="Proteomes" id="UP000253529"/>
    </source>
</evidence>
<accession>A0A366FMX7</accession>
<keyword evidence="13" id="KW-1185">Reference proteome</keyword>
<evidence type="ECO:0000256" key="9">
    <source>
        <dbReference type="ARBA" id="ARBA00022967"/>
    </source>
</evidence>
<name>A0A366FMX7_9HYPH</name>
<keyword evidence="3" id="KW-0813">Transport</keyword>
<dbReference type="InterPro" id="IPR003439">
    <property type="entry name" value="ABC_transporter-like_ATP-bd"/>
</dbReference>
<dbReference type="PROSITE" id="PS50893">
    <property type="entry name" value="ABC_TRANSPORTER_2"/>
    <property type="match status" value="2"/>
</dbReference>
<feature type="domain" description="ABC transporter" evidence="11">
    <location>
        <begin position="261"/>
        <end position="508"/>
    </location>
</feature>
<keyword evidence="5" id="KW-0762">Sugar transport</keyword>
<keyword evidence="7" id="KW-0547">Nucleotide-binding</keyword>
<dbReference type="RefSeq" id="WP_113888754.1">
    <property type="nucleotide sequence ID" value="NZ_QNRK01000007.1"/>
</dbReference>
<dbReference type="AlphaFoldDB" id="A0A366FMX7"/>
<dbReference type="FunFam" id="3.40.50.300:FF:000127">
    <property type="entry name" value="Ribose import ATP-binding protein RbsA"/>
    <property type="match status" value="1"/>
</dbReference>
<keyword evidence="9" id="KW-1278">Translocase</keyword>
<evidence type="ECO:0000256" key="8">
    <source>
        <dbReference type="ARBA" id="ARBA00022840"/>
    </source>
</evidence>
<organism evidence="12 13">
    <name type="scientific">Roseiarcus fermentans</name>
    <dbReference type="NCBI Taxonomy" id="1473586"/>
    <lineage>
        <taxon>Bacteria</taxon>
        <taxon>Pseudomonadati</taxon>
        <taxon>Pseudomonadota</taxon>
        <taxon>Alphaproteobacteria</taxon>
        <taxon>Hyphomicrobiales</taxon>
        <taxon>Roseiarcaceae</taxon>
        <taxon>Roseiarcus</taxon>
    </lineage>
</organism>
<dbReference type="Proteomes" id="UP000253529">
    <property type="component" value="Unassembled WGS sequence"/>
</dbReference>
<dbReference type="EMBL" id="QNRK01000007">
    <property type="protein sequence ID" value="RBP15921.1"/>
    <property type="molecule type" value="Genomic_DNA"/>
</dbReference>
<comment type="caution">
    <text evidence="12">The sequence shown here is derived from an EMBL/GenBank/DDBJ whole genome shotgun (WGS) entry which is preliminary data.</text>
</comment>
<keyword evidence="6" id="KW-0677">Repeat</keyword>
<evidence type="ECO:0000256" key="7">
    <source>
        <dbReference type="ARBA" id="ARBA00022741"/>
    </source>
</evidence>
<evidence type="ECO:0000259" key="11">
    <source>
        <dbReference type="PROSITE" id="PS50893"/>
    </source>
</evidence>
<evidence type="ECO:0000313" key="12">
    <source>
        <dbReference type="EMBL" id="RBP15921.1"/>
    </source>
</evidence>
<evidence type="ECO:0000256" key="6">
    <source>
        <dbReference type="ARBA" id="ARBA00022737"/>
    </source>
</evidence>
<dbReference type="PANTHER" id="PTHR43790">
    <property type="entry name" value="CARBOHYDRATE TRANSPORT ATP-BINDING PROTEIN MG119-RELATED"/>
    <property type="match status" value="1"/>
</dbReference>
<evidence type="ECO:0000256" key="10">
    <source>
        <dbReference type="ARBA" id="ARBA00023136"/>
    </source>
</evidence>
<keyword evidence="8 12" id="KW-0067">ATP-binding</keyword>
<evidence type="ECO:0000256" key="5">
    <source>
        <dbReference type="ARBA" id="ARBA00022597"/>
    </source>
</evidence>
<dbReference type="SMART" id="SM00382">
    <property type="entry name" value="AAA"/>
    <property type="match status" value="2"/>
</dbReference>
<dbReference type="SUPFAM" id="SSF52540">
    <property type="entry name" value="P-loop containing nucleoside triphosphate hydrolases"/>
    <property type="match status" value="2"/>
</dbReference>
<evidence type="ECO:0000256" key="3">
    <source>
        <dbReference type="ARBA" id="ARBA00022448"/>
    </source>
</evidence>
<keyword evidence="4" id="KW-1003">Cell membrane</keyword>
<protein>
    <submittedName>
        <fullName evidence="12">Monosaccharide ABC transporter ATP-binding protein (CUT2 family)</fullName>
    </submittedName>
</protein>
<dbReference type="InterPro" id="IPR027417">
    <property type="entry name" value="P-loop_NTPase"/>
</dbReference>
<dbReference type="Pfam" id="PF00005">
    <property type="entry name" value="ABC_tran"/>
    <property type="match status" value="2"/>
</dbReference>
<dbReference type="GO" id="GO:0016887">
    <property type="term" value="F:ATP hydrolysis activity"/>
    <property type="evidence" value="ECO:0007669"/>
    <property type="project" value="InterPro"/>
</dbReference>
<evidence type="ECO:0000256" key="2">
    <source>
        <dbReference type="ARBA" id="ARBA00005417"/>
    </source>
</evidence>
<dbReference type="InterPro" id="IPR017871">
    <property type="entry name" value="ABC_transporter-like_CS"/>
</dbReference>
<dbReference type="InterPro" id="IPR003593">
    <property type="entry name" value="AAA+_ATPase"/>
</dbReference>
<dbReference type="OrthoDB" id="9805029at2"/>
<proteinExistence type="inferred from homology"/>
<dbReference type="InterPro" id="IPR050107">
    <property type="entry name" value="ABC_carbohydrate_import_ATPase"/>
</dbReference>
<dbReference type="PANTHER" id="PTHR43790:SF9">
    <property type="entry name" value="GALACTOFURANOSE TRANSPORTER ATP-BINDING PROTEIN YTFR"/>
    <property type="match status" value="1"/>
</dbReference>
<comment type="subcellular location">
    <subcellularLocation>
        <location evidence="1">Cell membrane</location>
        <topology evidence="1">Peripheral membrane protein</topology>
    </subcellularLocation>
</comment>
<comment type="similarity">
    <text evidence="2">Belongs to the ABC transporter superfamily.</text>
</comment>
<dbReference type="CDD" id="cd03216">
    <property type="entry name" value="ABC_Carb_Monos_I"/>
    <property type="match status" value="1"/>
</dbReference>
<dbReference type="GO" id="GO:0005886">
    <property type="term" value="C:plasma membrane"/>
    <property type="evidence" value="ECO:0007669"/>
    <property type="project" value="UniProtKB-SubCell"/>
</dbReference>
<gene>
    <name evidence="12" type="ORF">DFR50_107191</name>
</gene>
<feature type="domain" description="ABC transporter" evidence="11">
    <location>
        <begin position="10"/>
        <end position="245"/>
    </location>
</feature>
<keyword evidence="10" id="KW-0472">Membrane</keyword>